<protein>
    <recommendedName>
        <fullName evidence="4">DUF2490 domain-containing protein</fullName>
    </recommendedName>
</protein>
<dbReference type="EMBL" id="FQVQ01000002">
    <property type="protein sequence ID" value="SHE97907.1"/>
    <property type="molecule type" value="Genomic_DNA"/>
</dbReference>
<organism evidence="2 3">
    <name type="scientific">Flavobacterium fontis</name>
    <dbReference type="NCBI Taxonomy" id="1124188"/>
    <lineage>
        <taxon>Bacteria</taxon>
        <taxon>Pseudomonadati</taxon>
        <taxon>Bacteroidota</taxon>
        <taxon>Flavobacteriia</taxon>
        <taxon>Flavobacteriales</taxon>
        <taxon>Flavobacteriaceae</taxon>
        <taxon>Flavobacterium</taxon>
    </lineage>
</organism>
<dbReference type="RefSeq" id="WP_073361589.1">
    <property type="nucleotide sequence ID" value="NZ_FQVQ01000002.1"/>
</dbReference>
<dbReference type="Proteomes" id="UP000184147">
    <property type="component" value="Unassembled WGS sequence"/>
</dbReference>
<evidence type="ECO:0000313" key="2">
    <source>
        <dbReference type="EMBL" id="SHE97907.1"/>
    </source>
</evidence>
<keyword evidence="3" id="KW-1185">Reference proteome</keyword>
<dbReference type="OrthoDB" id="1118734at2"/>
<gene>
    <name evidence="2" type="ORF">SAMN05444377_102209</name>
</gene>
<evidence type="ECO:0000256" key="1">
    <source>
        <dbReference type="SAM" id="SignalP"/>
    </source>
</evidence>
<feature type="chain" id="PRO_5013041895" description="DUF2490 domain-containing protein" evidence="1">
    <location>
        <begin position="21"/>
        <end position="259"/>
    </location>
</feature>
<evidence type="ECO:0000313" key="3">
    <source>
        <dbReference type="Proteomes" id="UP000184147"/>
    </source>
</evidence>
<sequence>MKKVNYIIVGFLFCNSLLLAQNNRLNTGETIGWYNYFGTFKVSTKWGVHSEYQFRRAEVIAQPQQHLVRVGINYEPKSNILFRAGYAFIETYPYGEIPINGLGKAFTEHRTFQMVQLGHKEGKINFSHRFMLEQRFVGRYNNAKATTEDEFPFSNRLRYMFRMQTPIFQKEAHQFTYAAAYNEIFIGFGKNVNANVFDQNRLGLLIGHQFDKNLRIEAGYLNQILQFGRQINNQNVFQNNHGLIVNCYLNVDLSKKSGV</sequence>
<keyword evidence="1" id="KW-0732">Signal</keyword>
<reference evidence="2 3" key="1">
    <citation type="submission" date="2016-11" db="EMBL/GenBank/DDBJ databases">
        <authorList>
            <person name="Jaros S."/>
            <person name="Januszkiewicz K."/>
            <person name="Wedrychowicz H."/>
        </authorList>
    </citation>
    <scope>NUCLEOTIDE SEQUENCE [LARGE SCALE GENOMIC DNA]</scope>
    <source>
        <strain evidence="2 3">DSM 25660</strain>
    </source>
</reference>
<name>A0A1M4XWF6_9FLAO</name>
<dbReference type="AlphaFoldDB" id="A0A1M4XWF6"/>
<dbReference type="STRING" id="1124188.SAMN05444377_102209"/>
<feature type="signal peptide" evidence="1">
    <location>
        <begin position="1"/>
        <end position="20"/>
    </location>
</feature>
<dbReference type="InterPro" id="IPR019619">
    <property type="entry name" value="DUF2490"/>
</dbReference>
<evidence type="ECO:0008006" key="4">
    <source>
        <dbReference type="Google" id="ProtNLM"/>
    </source>
</evidence>
<proteinExistence type="predicted"/>
<accession>A0A1M4XWF6</accession>
<dbReference type="Pfam" id="PF10677">
    <property type="entry name" value="DUF2490"/>
    <property type="match status" value="1"/>
</dbReference>